<dbReference type="AlphaFoldDB" id="A0AAD4BC02"/>
<evidence type="ECO:0000313" key="2">
    <source>
        <dbReference type="EMBL" id="KAF8416787.1"/>
    </source>
</evidence>
<evidence type="ECO:0000313" key="3">
    <source>
        <dbReference type="Proteomes" id="UP001194468"/>
    </source>
</evidence>
<keyword evidence="1" id="KW-1133">Transmembrane helix</keyword>
<feature type="transmembrane region" description="Helical" evidence="1">
    <location>
        <begin position="200"/>
        <end position="220"/>
    </location>
</feature>
<accession>A0AAD4BC02</accession>
<organism evidence="2 3">
    <name type="scientific">Boletus edulis BED1</name>
    <dbReference type="NCBI Taxonomy" id="1328754"/>
    <lineage>
        <taxon>Eukaryota</taxon>
        <taxon>Fungi</taxon>
        <taxon>Dikarya</taxon>
        <taxon>Basidiomycota</taxon>
        <taxon>Agaricomycotina</taxon>
        <taxon>Agaricomycetes</taxon>
        <taxon>Agaricomycetidae</taxon>
        <taxon>Boletales</taxon>
        <taxon>Boletineae</taxon>
        <taxon>Boletaceae</taxon>
        <taxon>Boletoideae</taxon>
        <taxon>Boletus</taxon>
    </lineage>
</organism>
<dbReference type="EMBL" id="WHUW01000242">
    <property type="protein sequence ID" value="KAF8416787.1"/>
    <property type="molecule type" value="Genomic_DNA"/>
</dbReference>
<sequence length="443" mass="48612">MHMNSFVSTILSSILSRRSMVAPTLPLDKSNFTLDTSGVAGVFGGDEAVSAMATIHVYENRRWLGWYNSPGSYQIAKRYGLLAKSRFFDGFFPGVHTDPATLFELDGWKGSKFRAANSGTVIEQTGHLAALFMKECASLEGKNVEGRKTQAIGVTIAELNHVPAPQMCPKRINAYSPIFASIPISVSIGTCVACGVFEDWYCFSLILLGILTSGISCLVIGSGKFIFTHPDPAKGSPPGDGILSSDKEIILLKGAEGAVNSITRGRFSLSFASEPAYRNIGWCSVLLTIQFITQLLLIPQGSLFGQIMFVASLAVSWGYNSWLSSLDKEKIQRDILLNSVLEKPVLTKYTLGTRTAMVIFSLLVLQPEEPAKILDELLPNDTKVWRQWKETIVRRLLNKEKLEFADANWELTGFSQQENSLLETLYGDAQAAYGGYVQYAASK</sequence>
<keyword evidence="3" id="KW-1185">Reference proteome</keyword>
<comment type="caution">
    <text evidence="2">The sequence shown here is derived from an EMBL/GenBank/DDBJ whole genome shotgun (WGS) entry which is preliminary data.</text>
</comment>
<reference evidence="2" key="1">
    <citation type="submission" date="2019-10" db="EMBL/GenBank/DDBJ databases">
        <authorList>
            <consortium name="DOE Joint Genome Institute"/>
            <person name="Kuo A."/>
            <person name="Miyauchi S."/>
            <person name="Kiss E."/>
            <person name="Drula E."/>
            <person name="Kohler A."/>
            <person name="Sanchez-Garcia M."/>
            <person name="Andreopoulos B."/>
            <person name="Barry K.W."/>
            <person name="Bonito G."/>
            <person name="Buee M."/>
            <person name="Carver A."/>
            <person name="Chen C."/>
            <person name="Cichocki N."/>
            <person name="Clum A."/>
            <person name="Culley D."/>
            <person name="Crous P.W."/>
            <person name="Fauchery L."/>
            <person name="Girlanda M."/>
            <person name="Hayes R."/>
            <person name="Keri Z."/>
            <person name="LaButti K."/>
            <person name="Lipzen A."/>
            <person name="Lombard V."/>
            <person name="Magnuson J."/>
            <person name="Maillard F."/>
            <person name="Morin E."/>
            <person name="Murat C."/>
            <person name="Nolan M."/>
            <person name="Ohm R."/>
            <person name="Pangilinan J."/>
            <person name="Pereira M."/>
            <person name="Perotto S."/>
            <person name="Peter M."/>
            <person name="Riley R."/>
            <person name="Sitrit Y."/>
            <person name="Stielow B."/>
            <person name="Szollosi G."/>
            <person name="Zifcakova L."/>
            <person name="Stursova M."/>
            <person name="Spatafora J.W."/>
            <person name="Tedersoo L."/>
            <person name="Vaario L.-M."/>
            <person name="Yamada A."/>
            <person name="Yan M."/>
            <person name="Wang P."/>
            <person name="Xu J."/>
            <person name="Bruns T."/>
            <person name="Baldrian P."/>
            <person name="Vilgalys R."/>
            <person name="Henrissat B."/>
            <person name="Grigoriev I.V."/>
            <person name="Hibbett D."/>
            <person name="Nagy L.G."/>
            <person name="Martin F.M."/>
        </authorList>
    </citation>
    <scope>NUCLEOTIDE SEQUENCE</scope>
    <source>
        <strain evidence="2">BED1</strain>
    </source>
</reference>
<keyword evidence="1" id="KW-0812">Transmembrane</keyword>
<evidence type="ECO:0000256" key="1">
    <source>
        <dbReference type="SAM" id="Phobius"/>
    </source>
</evidence>
<keyword evidence="1" id="KW-0472">Membrane</keyword>
<reference evidence="2" key="2">
    <citation type="journal article" date="2020" name="Nat. Commun.">
        <title>Large-scale genome sequencing of mycorrhizal fungi provides insights into the early evolution of symbiotic traits.</title>
        <authorList>
            <person name="Miyauchi S."/>
            <person name="Kiss E."/>
            <person name="Kuo A."/>
            <person name="Drula E."/>
            <person name="Kohler A."/>
            <person name="Sanchez-Garcia M."/>
            <person name="Morin E."/>
            <person name="Andreopoulos B."/>
            <person name="Barry K.W."/>
            <person name="Bonito G."/>
            <person name="Buee M."/>
            <person name="Carver A."/>
            <person name="Chen C."/>
            <person name="Cichocki N."/>
            <person name="Clum A."/>
            <person name="Culley D."/>
            <person name="Crous P.W."/>
            <person name="Fauchery L."/>
            <person name="Girlanda M."/>
            <person name="Hayes R.D."/>
            <person name="Keri Z."/>
            <person name="LaButti K."/>
            <person name="Lipzen A."/>
            <person name="Lombard V."/>
            <person name="Magnuson J."/>
            <person name="Maillard F."/>
            <person name="Murat C."/>
            <person name="Nolan M."/>
            <person name="Ohm R.A."/>
            <person name="Pangilinan J."/>
            <person name="Pereira M.F."/>
            <person name="Perotto S."/>
            <person name="Peter M."/>
            <person name="Pfister S."/>
            <person name="Riley R."/>
            <person name="Sitrit Y."/>
            <person name="Stielow J.B."/>
            <person name="Szollosi G."/>
            <person name="Zifcakova L."/>
            <person name="Stursova M."/>
            <person name="Spatafora J.W."/>
            <person name="Tedersoo L."/>
            <person name="Vaario L.M."/>
            <person name="Yamada A."/>
            <person name="Yan M."/>
            <person name="Wang P."/>
            <person name="Xu J."/>
            <person name="Bruns T."/>
            <person name="Baldrian P."/>
            <person name="Vilgalys R."/>
            <person name="Dunand C."/>
            <person name="Henrissat B."/>
            <person name="Grigoriev I.V."/>
            <person name="Hibbett D."/>
            <person name="Nagy L.G."/>
            <person name="Martin F.M."/>
        </authorList>
    </citation>
    <scope>NUCLEOTIDE SEQUENCE</scope>
    <source>
        <strain evidence="2">BED1</strain>
    </source>
</reference>
<protein>
    <submittedName>
        <fullName evidence="2">Uncharacterized protein</fullName>
    </submittedName>
</protein>
<dbReference type="Proteomes" id="UP001194468">
    <property type="component" value="Unassembled WGS sequence"/>
</dbReference>
<gene>
    <name evidence="2" type="ORF">L210DRAFT_3493772</name>
</gene>
<name>A0AAD4BC02_BOLED</name>
<proteinExistence type="predicted"/>